<dbReference type="GO" id="GO:0005737">
    <property type="term" value="C:cytoplasm"/>
    <property type="evidence" value="ECO:0007669"/>
    <property type="project" value="TreeGrafter"/>
</dbReference>
<accession>A0A433DI16</accession>
<dbReference type="OrthoDB" id="426235at2759"/>
<evidence type="ECO:0000313" key="2">
    <source>
        <dbReference type="Proteomes" id="UP000268093"/>
    </source>
</evidence>
<sequence length="285" mass="31813">MNKLNNMGFNVQRHEIFTTLKACRNLVASKGLRFIDNDARYHFTLPESFNSDILTNDRSITQTSPPTRRYIARGIRRYIARGIRRYSHQRTEQCRYHWAQPDLNKAFHLILNGAPLIAGHKAQWADREGEVDLGPGAFVTGLEYATGTAAVIAGKPSKSFYELVLEDIGCLDCPQKVVMIGDNIHSDFGHSAHELGLIRYLVKTGKYRDGDENKTDEKGVHGVDGIFDNFERAVDHIVGGRSSAPLLLLEDIAREEFDGIPTGEPNNAVVIGLSPTSFRYELVGV</sequence>
<keyword evidence="2" id="KW-1185">Reference proteome</keyword>
<dbReference type="EMBL" id="RBNI01001389">
    <property type="protein sequence ID" value="RUP50494.1"/>
    <property type="molecule type" value="Genomic_DNA"/>
</dbReference>
<comment type="caution">
    <text evidence="1">The sequence shown here is derived from an EMBL/GenBank/DDBJ whole genome shotgun (WGS) entry which is preliminary data.</text>
</comment>
<reference evidence="1 2" key="1">
    <citation type="journal article" date="2018" name="New Phytol.">
        <title>Phylogenomics of Endogonaceae and evolution of mycorrhizas within Mucoromycota.</title>
        <authorList>
            <person name="Chang Y."/>
            <person name="Desiro A."/>
            <person name="Na H."/>
            <person name="Sandor L."/>
            <person name="Lipzen A."/>
            <person name="Clum A."/>
            <person name="Barry K."/>
            <person name="Grigoriev I.V."/>
            <person name="Martin F.M."/>
            <person name="Stajich J.E."/>
            <person name="Smith M.E."/>
            <person name="Bonito G."/>
            <person name="Spatafora J.W."/>
        </authorList>
    </citation>
    <scope>NUCLEOTIDE SEQUENCE [LARGE SCALE GENOMIC DNA]</scope>
    <source>
        <strain evidence="1 2">GMNB39</strain>
    </source>
</reference>
<evidence type="ECO:0000313" key="1">
    <source>
        <dbReference type="EMBL" id="RUP50494.1"/>
    </source>
</evidence>
<dbReference type="PANTHER" id="PTHR19288:SF46">
    <property type="entry name" value="HALOACID DEHALOGENASE-LIKE HYDROLASE DOMAIN-CONTAINING PROTEIN 2"/>
    <property type="match status" value="1"/>
</dbReference>
<protein>
    <recommendedName>
        <fullName evidence="3">HAD-like domain-containing protein</fullName>
    </recommendedName>
</protein>
<dbReference type="Gene3D" id="3.40.50.1000">
    <property type="entry name" value="HAD superfamily/HAD-like"/>
    <property type="match status" value="3"/>
</dbReference>
<dbReference type="InterPro" id="IPR023214">
    <property type="entry name" value="HAD_sf"/>
</dbReference>
<gene>
    <name evidence="1" type="ORF">BC936DRAFT_138873</name>
</gene>
<dbReference type="PANTHER" id="PTHR19288">
    <property type="entry name" value="4-NITROPHENYLPHOSPHATASE-RELATED"/>
    <property type="match status" value="1"/>
</dbReference>
<name>A0A433DI16_9FUNG</name>
<dbReference type="GO" id="GO:0016791">
    <property type="term" value="F:phosphatase activity"/>
    <property type="evidence" value="ECO:0007669"/>
    <property type="project" value="TreeGrafter"/>
</dbReference>
<organism evidence="1 2">
    <name type="scientific">Jimgerdemannia flammicorona</name>
    <dbReference type="NCBI Taxonomy" id="994334"/>
    <lineage>
        <taxon>Eukaryota</taxon>
        <taxon>Fungi</taxon>
        <taxon>Fungi incertae sedis</taxon>
        <taxon>Mucoromycota</taxon>
        <taxon>Mucoromycotina</taxon>
        <taxon>Endogonomycetes</taxon>
        <taxon>Endogonales</taxon>
        <taxon>Endogonaceae</taxon>
        <taxon>Jimgerdemannia</taxon>
    </lineage>
</organism>
<dbReference type="AlphaFoldDB" id="A0A433DI16"/>
<dbReference type="Pfam" id="PF13242">
    <property type="entry name" value="Hydrolase_like"/>
    <property type="match status" value="1"/>
</dbReference>
<dbReference type="Proteomes" id="UP000268093">
    <property type="component" value="Unassembled WGS sequence"/>
</dbReference>
<evidence type="ECO:0008006" key="3">
    <source>
        <dbReference type="Google" id="ProtNLM"/>
    </source>
</evidence>
<dbReference type="InterPro" id="IPR036412">
    <property type="entry name" value="HAD-like_sf"/>
</dbReference>
<proteinExistence type="predicted"/>
<dbReference type="SUPFAM" id="SSF56784">
    <property type="entry name" value="HAD-like"/>
    <property type="match status" value="1"/>
</dbReference>